<dbReference type="SUPFAM" id="SSF50685">
    <property type="entry name" value="Barwin-like endoglucanases"/>
    <property type="match status" value="1"/>
</dbReference>
<proteinExistence type="predicted"/>
<feature type="domain" description="Expansin-like EG45" evidence="2">
    <location>
        <begin position="27"/>
        <end position="130"/>
    </location>
</feature>
<dbReference type="InterPro" id="IPR009009">
    <property type="entry name" value="RlpA-like_DPBB"/>
</dbReference>
<dbReference type="AlphaFoldDB" id="A0AAE0CR65"/>
<dbReference type="Pfam" id="PF03330">
    <property type="entry name" value="DPBB_1"/>
    <property type="match status" value="1"/>
</dbReference>
<feature type="signal peptide" evidence="1">
    <location>
        <begin position="1"/>
        <end position="24"/>
    </location>
</feature>
<dbReference type="InterPro" id="IPR007112">
    <property type="entry name" value="Expansin/allergen_DPBB_dom"/>
</dbReference>
<dbReference type="InterPro" id="IPR036908">
    <property type="entry name" value="RlpA-like_sf"/>
</dbReference>
<sequence length="130" mass="14076">MGIHEIRILMVVSMVLCLTSAVHAAQGNAVFYNSKKAPACSQEQNKGTMVTGVSDELWGNGAACGRRYRVQCIRGTNKAPHPCHDGAFVEVTVVDYCRSPCNGVLNLYQDAFAQIANIDAGNVIVEYNQI</sequence>
<dbReference type="PANTHER" id="PTHR47295:SF5">
    <property type="entry name" value="EG45-LIKE DOMAIN CONTAINING PROTEIN 2"/>
    <property type="match status" value="1"/>
</dbReference>
<dbReference type="SMART" id="SM00837">
    <property type="entry name" value="DPBB_1"/>
    <property type="match status" value="1"/>
</dbReference>
<evidence type="ECO:0000256" key="1">
    <source>
        <dbReference type="SAM" id="SignalP"/>
    </source>
</evidence>
<dbReference type="GO" id="GO:0048046">
    <property type="term" value="C:apoplast"/>
    <property type="evidence" value="ECO:0007669"/>
    <property type="project" value="InterPro"/>
</dbReference>
<dbReference type="InterPro" id="IPR044206">
    <property type="entry name" value="EGC1/2"/>
</dbReference>
<keyword evidence="4" id="KW-1185">Reference proteome</keyword>
<dbReference type="Gene3D" id="2.40.40.10">
    <property type="entry name" value="RlpA-like domain"/>
    <property type="match status" value="1"/>
</dbReference>
<dbReference type="EMBL" id="JANJYI010000002">
    <property type="protein sequence ID" value="KAK2659908.1"/>
    <property type="molecule type" value="Genomic_DNA"/>
</dbReference>
<organism evidence="3 4">
    <name type="scientific">Dipteronia dyeriana</name>
    <dbReference type="NCBI Taxonomy" id="168575"/>
    <lineage>
        <taxon>Eukaryota</taxon>
        <taxon>Viridiplantae</taxon>
        <taxon>Streptophyta</taxon>
        <taxon>Embryophyta</taxon>
        <taxon>Tracheophyta</taxon>
        <taxon>Spermatophyta</taxon>
        <taxon>Magnoliopsida</taxon>
        <taxon>eudicotyledons</taxon>
        <taxon>Gunneridae</taxon>
        <taxon>Pentapetalae</taxon>
        <taxon>rosids</taxon>
        <taxon>malvids</taxon>
        <taxon>Sapindales</taxon>
        <taxon>Sapindaceae</taxon>
        <taxon>Hippocastanoideae</taxon>
        <taxon>Acereae</taxon>
        <taxon>Dipteronia</taxon>
    </lineage>
</organism>
<dbReference type="Proteomes" id="UP001280121">
    <property type="component" value="Unassembled WGS sequence"/>
</dbReference>
<keyword evidence="1" id="KW-0732">Signal</keyword>
<reference evidence="3" key="1">
    <citation type="journal article" date="2023" name="Plant J.">
        <title>Genome sequences and population genomics provide insights into the demographic history, inbreeding, and mutation load of two 'living fossil' tree species of Dipteronia.</title>
        <authorList>
            <person name="Feng Y."/>
            <person name="Comes H.P."/>
            <person name="Chen J."/>
            <person name="Zhu S."/>
            <person name="Lu R."/>
            <person name="Zhang X."/>
            <person name="Li P."/>
            <person name="Qiu J."/>
            <person name="Olsen K.M."/>
            <person name="Qiu Y."/>
        </authorList>
    </citation>
    <scope>NUCLEOTIDE SEQUENCE</scope>
    <source>
        <strain evidence="3">KIB01</strain>
    </source>
</reference>
<feature type="chain" id="PRO_5041934990" description="Expansin-like EG45 domain-containing protein" evidence="1">
    <location>
        <begin position="25"/>
        <end position="130"/>
    </location>
</feature>
<comment type="caution">
    <text evidence="3">The sequence shown here is derived from an EMBL/GenBank/DDBJ whole genome shotgun (WGS) entry which is preliminary data.</text>
</comment>
<accession>A0AAE0CR65</accession>
<dbReference type="PROSITE" id="PS50842">
    <property type="entry name" value="EXPANSIN_EG45"/>
    <property type="match status" value="1"/>
</dbReference>
<gene>
    <name evidence="3" type="ORF">Ddye_006441</name>
</gene>
<evidence type="ECO:0000313" key="3">
    <source>
        <dbReference type="EMBL" id="KAK2659908.1"/>
    </source>
</evidence>
<protein>
    <recommendedName>
        <fullName evidence="2">Expansin-like EG45 domain-containing protein</fullName>
    </recommendedName>
</protein>
<dbReference type="GO" id="GO:0009627">
    <property type="term" value="P:systemic acquired resistance"/>
    <property type="evidence" value="ECO:0007669"/>
    <property type="project" value="InterPro"/>
</dbReference>
<evidence type="ECO:0000259" key="2">
    <source>
        <dbReference type="PROSITE" id="PS50842"/>
    </source>
</evidence>
<dbReference type="CDD" id="cd22269">
    <property type="entry name" value="DPBB_EG45-like"/>
    <property type="match status" value="1"/>
</dbReference>
<dbReference type="PANTHER" id="PTHR47295">
    <property type="entry name" value="EG45-LIKE DOMAIN CONTAINING PROTEIN 1-RELATED"/>
    <property type="match status" value="1"/>
</dbReference>
<evidence type="ECO:0000313" key="4">
    <source>
        <dbReference type="Proteomes" id="UP001280121"/>
    </source>
</evidence>
<name>A0AAE0CR65_9ROSI</name>